<dbReference type="STRING" id="298654.FraEuI1c_1991"/>
<keyword evidence="2" id="KW-0560">Oxidoreductase</keyword>
<dbReference type="InterPro" id="IPR002347">
    <property type="entry name" value="SDR_fam"/>
</dbReference>
<dbReference type="HOGENOM" id="CLU_010194_2_1_11"/>
<protein>
    <submittedName>
        <fullName evidence="3">Short-chain dehydrogenase/reductase SDR</fullName>
    </submittedName>
</protein>
<dbReference type="PRINTS" id="PR00081">
    <property type="entry name" value="GDHRDH"/>
</dbReference>
<dbReference type="InParanoid" id="E3IV21"/>
<dbReference type="GO" id="GO:0016491">
    <property type="term" value="F:oxidoreductase activity"/>
    <property type="evidence" value="ECO:0007669"/>
    <property type="project" value="UniProtKB-KW"/>
</dbReference>
<dbReference type="FunCoup" id="E3IV21">
    <property type="interactions" value="1"/>
</dbReference>
<dbReference type="InterPro" id="IPR036291">
    <property type="entry name" value="NAD(P)-bd_dom_sf"/>
</dbReference>
<dbReference type="eggNOG" id="COG1028">
    <property type="taxonomic scope" value="Bacteria"/>
</dbReference>
<evidence type="ECO:0000313" key="3">
    <source>
        <dbReference type="EMBL" id="ADP80041.1"/>
    </source>
</evidence>
<dbReference type="PANTHER" id="PTHR43391">
    <property type="entry name" value="RETINOL DEHYDROGENASE-RELATED"/>
    <property type="match status" value="1"/>
</dbReference>
<dbReference type="SUPFAM" id="SSF51735">
    <property type="entry name" value="NAD(P)-binding Rossmann-fold domains"/>
    <property type="match status" value="1"/>
</dbReference>
<evidence type="ECO:0000256" key="2">
    <source>
        <dbReference type="ARBA" id="ARBA00023002"/>
    </source>
</evidence>
<dbReference type="KEGG" id="fri:FraEuI1c_1991"/>
<dbReference type="RefSeq" id="WP_013423160.1">
    <property type="nucleotide sequence ID" value="NC_014666.1"/>
</dbReference>
<evidence type="ECO:0000313" key="4">
    <source>
        <dbReference type="Proteomes" id="UP000002484"/>
    </source>
</evidence>
<dbReference type="PANTHER" id="PTHR43391:SF82">
    <property type="entry name" value="OXIDOREDUCTASE SADH-RELATED"/>
    <property type="match status" value="1"/>
</dbReference>
<dbReference type="Proteomes" id="UP000002484">
    <property type="component" value="Chromosome"/>
</dbReference>
<dbReference type="OrthoDB" id="4690547at2"/>
<evidence type="ECO:0000256" key="1">
    <source>
        <dbReference type="ARBA" id="ARBA00006484"/>
    </source>
</evidence>
<dbReference type="AlphaFoldDB" id="E3IV21"/>
<organism evidence="3 4">
    <name type="scientific">Pseudofrankia inefficax (strain DSM 45817 / CECT 9037 / DDB 130130 / EuI1c)</name>
    <name type="common">Frankia inefficax</name>
    <dbReference type="NCBI Taxonomy" id="298654"/>
    <lineage>
        <taxon>Bacteria</taxon>
        <taxon>Bacillati</taxon>
        <taxon>Actinomycetota</taxon>
        <taxon>Actinomycetes</taxon>
        <taxon>Frankiales</taxon>
        <taxon>Frankiaceae</taxon>
        <taxon>Pseudofrankia</taxon>
    </lineage>
</organism>
<gene>
    <name evidence="3" type="ordered locus">FraEuI1c_1991</name>
</gene>
<comment type="similarity">
    <text evidence="1">Belongs to the short-chain dehydrogenases/reductases (SDR) family.</text>
</comment>
<sequence length="288" mass="29771">MESERPAAQVAVVTGGASGFGRALGGRCAARGLRVALLDRDGERAESEAAAITAEHGVEAFGLGVDVASGEAVRAAAGAVADRFGRADVVVSNVGVQLFGAVERLTDDEWRWVLDVNVLGAARTAQAFLPLLRAAPHGRLAFTTSSSVLSPAARLGAYQASKFAVWGLAETLRLELAPDGIAVSVVFPSGMASRHLETSAEAQPDHLRRAIGEQDDFVAMVASNPEMVQNPVSPDEAAGNVIEALLAGERYIVTHGDLVDPVRARGIDLDRAAAAALGQRPAPDAAPA</sequence>
<reference evidence="3 4" key="1">
    <citation type="submission" date="2010-10" db="EMBL/GenBank/DDBJ databases">
        <title>Complete sequence of Frankia sp. EuI1c.</title>
        <authorList>
            <consortium name="US DOE Joint Genome Institute"/>
            <person name="Lucas S."/>
            <person name="Copeland A."/>
            <person name="Lapidus A."/>
            <person name="Cheng J.-F."/>
            <person name="Bruce D."/>
            <person name="Goodwin L."/>
            <person name="Pitluck S."/>
            <person name="Chertkov O."/>
            <person name="Detter J.C."/>
            <person name="Han C."/>
            <person name="Tapia R."/>
            <person name="Land M."/>
            <person name="Hauser L."/>
            <person name="Jeffries C."/>
            <person name="Kyrpides N."/>
            <person name="Ivanova N."/>
            <person name="Mikhailova N."/>
            <person name="Beauchemin N."/>
            <person name="Sen A."/>
            <person name="Sur S.A."/>
            <person name="Gtari M."/>
            <person name="Wall L."/>
            <person name="Tisa L."/>
            <person name="Woyke T."/>
        </authorList>
    </citation>
    <scope>NUCLEOTIDE SEQUENCE [LARGE SCALE GENOMIC DNA]</scope>
    <source>
        <strain evidence="4">DSM 45817 / CECT 9037 / EuI1c</strain>
    </source>
</reference>
<accession>E3IV21</accession>
<dbReference type="Gene3D" id="3.40.50.720">
    <property type="entry name" value="NAD(P)-binding Rossmann-like Domain"/>
    <property type="match status" value="1"/>
</dbReference>
<dbReference type="Pfam" id="PF00106">
    <property type="entry name" value="adh_short"/>
    <property type="match status" value="1"/>
</dbReference>
<name>E3IV21_PSEI1</name>
<keyword evidence="4" id="KW-1185">Reference proteome</keyword>
<dbReference type="EMBL" id="CP002299">
    <property type="protein sequence ID" value="ADP80041.1"/>
    <property type="molecule type" value="Genomic_DNA"/>
</dbReference>
<proteinExistence type="inferred from homology"/>